<evidence type="ECO:0000313" key="2">
    <source>
        <dbReference type="Proteomes" id="UP001291623"/>
    </source>
</evidence>
<sequence>MIEIISINLDPVVGEITKKEGEVMIPIWDQDTRVNHLFKLKRDNDGVFGFYEDWIERVVERRGFEGIELIG</sequence>
<dbReference type="Proteomes" id="UP001291623">
    <property type="component" value="Unassembled WGS sequence"/>
</dbReference>
<name>A0AAE1QSW3_9SOLA</name>
<gene>
    <name evidence="1" type="ORF">RND71_040393</name>
</gene>
<dbReference type="AlphaFoldDB" id="A0AAE1QSW3"/>
<evidence type="ECO:0000313" key="1">
    <source>
        <dbReference type="EMBL" id="KAK4338931.1"/>
    </source>
</evidence>
<dbReference type="EMBL" id="JAVYJV010000023">
    <property type="protein sequence ID" value="KAK4338931.1"/>
    <property type="molecule type" value="Genomic_DNA"/>
</dbReference>
<organism evidence="1 2">
    <name type="scientific">Anisodus tanguticus</name>
    <dbReference type="NCBI Taxonomy" id="243964"/>
    <lineage>
        <taxon>Eukaryota</taxon>
        <taxon>Viridiplantae</taxon>
        <taxon>Streptophyta</taxon>
        <taxon>Embryophyta</taxon>
        <taxon>Tracheophyta</taxon>
        <taxon>Spermatophyta</taxon>
        <taxon>Magnoliopsida</taxon>
        <taxon>eudicotyledons</taxon>
        <taxon>Gunneridae</taxon>
        <taxon>Pentapetalae</taxon>
        <taxon>asterids</taxon>
        <taxon>lamiids</taxon>
        <taxon>Solanales</taxon>
        <taxon>Solanaceae</taxon>
        <taxon>Solanoideae</taxon>
        <taxon>Hyoscyameae</taxon>
        <taxon>Anisodus</taxon>
    </lineage>
</organism>
<keyword evidence="2" id="KW-1185">Reference proteome</keyword>
<comment type="caution">
    <text evidence="1">The sequence shown here is derived from an EMBL/GenBank/DDBJ whole genome shotgun (WGS) entry which is preliminary data.</text>
</comment>
<protein>
    <submittedName>
        <fullName evidence="1">Uncharacterized protein</fullName>
    </submittedName>
</protein>
<accession>A0AAE1QSW3</accession>
<proteinExistence type="predicted"/>
<reference evidence="1" key="1">
    <citation type="submission" date="2023-12" db="EMBL/GenBank/DDBJ databases">
        <title>Genome assembly of Anisodus tanguticus.</title>
        <authorList>
            <person name="Wang Y.-J."/>
        </authorList>
    </citation>
    <scope>NUCLEOTIDE SEQUENCE</scope>
    <source>
        <strain evidence="1">KB-2021</strain>
        <tissue evidence="1">Leaf</tissue>
    </source>
</reference>